<dbReference type="AlphaFoldDB" id="A0A2P2II25"/>
<proteinExistence type="predicted"/>
<organism evidence="1">
    <name type="scientific">Rhizophora mucronata</name>
    <name type="common">Asiatic mangrove</name>
    <dbReference type="NCBI Taxonomy" id="61149"/>
    <lineage>
        <taxon>Eukaryota</taxon>
        <taxon>Viridiplantae</taxon>
        <taxon>Streptophyta</taxon>
        <taxon>Embryophyta</taxon>
        <taxon>Tracheophyta</taxon>
        <taxon>Spermatophyta</taxon>
        <taxon>Magnoliopsida</taxon>
        <taxon>eudicotyledons</taxon>
        <taxon>Gunneridae</taxon>
        <taxon>Pentapetalae</taxon>
        <taxon>rosids</taxon>
        <taxon>fabids</taxon>
        <taxon>Malpighiales</taxon>
        <taxon>Rhizophoraceae</taxon>
        <taxon>Rhizophora</taxon>
    </lineage>
</organism>
<accession>A0A2P2II25</accession>
<reference evidence="1" key="1">
    <citation type="submission" date="2018-02" db="EMBL/GenBank/DDBJ databases">
        <title>Rhizophora mucronata_Transcriptome.</title>
        <authorList>
            <person name="Meera S.P."/>
            <person name="Sreeshan A."/>
            <person name="Augustine A."/>
        </authorList>
    </citation>
    <scope>NUCLEOTIDE SEQUENCE</scope>
    <source>
        <tissue evidence="1">Leaf</tissue>
    </source>
</reference>
<sequence>MLMPRRVVSAFLHPHSKAHSPSSPTIPFALWNCSLLLKNRTHYCLAFTVNYTDILSNTSSVGSGQSWKQKDSIIDLNMLRAAATNPLCAFWYKVHNHHLPHMEHGSLHS</sequence>
<evidence type="ECO:0000313" key="1">
    <source>
        <dbReference type="EMBL" id="MBW80869.1"/>
    </source>
</evidence>
<name>A0A2P2II25_RHIMU</name>
<protein>
    <submittedName>
        <fullName evidence="1">Uncharacterized protein</fullName>
    </submittedName>
</protein>
<dbReference type="EMBL" id="GGEC01000386">
    <property type="protein sequence ID" value="MBW80869.1"/>
    <property type="molecule type" value="Transcribed_RNA"/>
</dbReference>